<dbReference type="EMBL" id="CP012383">
    <property type="protein sequence ID" value="AKZ60712.1"/>
    <property type="molecule type" value="Genomic_DNA"/>
</dbReference>
<evidence type="ECO:0000256" key="1">
    <source>
        <dbReference type="SAM" id="MobiDB-lite"/>
    </source>
</evidence>
<keyword evidence="2" id="KW-0132">Cell division</keyword>
<keyword evidence="2" id="KW-0614">Plasmid</keyword>
<dbReference type="CDD" id="cd01127">
    <property type="entry name" value="TrwB_TraG_TraD_VirD4"/>
    <property type="match status" value="1"/>
</dbReference>
<organism evidence="2 3">
    <name type="scientific">Streptomyces ambofaciens (strain ATCC 23877 / 3486 / DSM 40053 / JCM 4204 / NBRC 12836 / NRRL B-2516)</name>
    <dbReference type="NCBI Taxonomy" id="278992"/>
    <lineage>
        <taxon>Bacteria</taxon>
        <taxon>Bacillati</taxon>
        <taxon>Actinomycetota</taxon>
        <taxon>Actinomycetes</taxon>
        <taxon>Kitasatosporales</taxon>
        <taxon>Streptomycetaceae</taxon>
        <taxon>Streptomyces</taxon>
    </lineage>
</organism>
<sequence length="764" mass="80980">MSQPTTAPARPAATERAIAWTTIAAPIGVGITAPLLDGSAAILGAITYGGTAGFLAANYMNRLPDNLLHQLPAGDIIRGHRTTLFTSTLTSGMALLMGTAQGPAGTDALMAGFLDLAGNPIPGIVSLGWWAAVAVVPLKLRKILARQRKTTPHITAPPGTPAAVTVDTPAKQIVHRWYQIISNHETGTHKGQELELRTLSALRWNGIITARPGQAVTVTDDTVSSAYQATPYQAHASWITIKPGAHSGEATITVNLQPPAELDPNTLAGAWRKWVGRKGGVMADTHLEDVQTDPNTGGEVAYVIAGETINKIPVPDRAELAGALRTNTLLCSYNPVPGDPRKGEIRLMKHNPLQEGVPFPGTDVLKISDGGYVQVGRHVSGFPARIQFTDPHLGARHLFIAGVTGSGKGGLVQIVALADHVNGHAIINGDPKGSSNPDVETMACYNGLGEDGVMGALRVAYALLQWRIKESARLKMKNFVATPDRPWVRVILDEAHVPLSELVDHKKEAGIILEALAAKARSLGIILTIVNQAVNADKLGGSTALRMNVIQGGSLVMLRSDSGQQHLVTTGFEGVDPGQIPASWDVERPLVYDETVTLKDPKSTFGLGYTLGPGGAAEMMRTFILESAAPYIDETAIAYPADWPDWDDRDEIAATPILGDEDGTDSDPSDGTASLLSGIDLGPKKPPTAEEKILEALQSFTDPAGIETIYTSRDTISRVSGVSGSTLDNTLSAMTRKELIHRGADCGRERGTYALGRLPITDET</sequence>
<reference evidence="3" key="1">
    <citation type="journal article" date="2015" name="J. Biotechnol.">
        <title>Complete genome sequence of Streptomyces ambofaciens ATCC 23877, the spiramycin producer.</title>
        <authorList>
            <person name="Thibessard A."/>
            <person name="Haas D."/>
            <person name="Gerbaud C."/>
            <person name="Aigle B."/>
            <person name="Lautru S."/>
            <person name="Pernodet J.L."/>
            <person name="Leblond P."/>
        </authorList>
    </citation>
    <scope>NUCLEOTIDE SEQUENCE [LARGE SCALE GENOMIC DNA]</scope>
    <source>
        <strain evidence="3">ATCC 23877 / 3486 / DSM 40053 / JCM 4204 / NBRC 12836 / NRRL B-2516</strain>
        <plasmid evidence="3">pSAM1</plasmid>
    </source>
</reference>
<dbReference type="Gene3D" id="3.40.50.300">
    <property type="entry name" value="P-loop containing nucleotide triphosphate hydrolases"/>
    <property type="match status" value="1"/>
</dbReference>
<proteinExistence type="predicted"/>
<dbReference type="KEGG" id="samb:SAM23877_p003"/>
<dbReference type="SUPFAM" id="SSF52540">
    <property type="entry name" value="P-loop containing nucleoside triphosphate hydrolases"/>
    <property type="match status" value="1"/>
</dbReference>
<keyword evidence="2" id="KW-0131">Cell cycle</keyword>
<name>A0A0K2B6M4_STRA7</name>
<dbReference type="InterPro" id="IPR027417">
    <property type="entry name" value="P-loop_NTPase"/>
</dbReference>
<evidence type="ECO:0000313" key="2">
    <source>
        <dbReference type="EMBL" id="AKZ60712.1"/>
    </source>
</evidence>
<feature type="region of interest" description="Disordered" evidence="1">
    <location>
        <begin position="656"/>
        <end position="687"/>
    </location>
</feature>
<dbReference type="GO" id="GO:0051301">
    <property type="term" value="P:cell division"/>
    <property type="evidence" value="ECO:0007669"/>
    <property type="project" value="UniProtKB-KW"/>
</dbReference>
<dbReference type="RefSeq" id="WP_053143195.1">
    <property type="nucleotide sequence ID" value="NZ_CP012383.1"/>
</dbReference>
<feature type="compositionally biased region" description="Acidic residues" evidence="1">
    <location>
        <begin position="659"/>
        <end position="668"/>
    </location>
</feature>
<geneLocation type="plasmid" evidence="2 3">
    <name>pSAM1</name>
</geneLocation>
<evidence type="ECO:0000313" key="3">
    <source>
        <dbReference type="Proteomes" id="UP000061018"/>
    </source>
</evidence>
<dbReference type="Proteomes" id="UP000061018">
    <property type="component" value="Plasmid pSAM1"/>
</dbReference>
<accession>A0A0K2B6M4</accession>
<gene>
    <name evidence="2" type="ORF">SAM23877_p003</name>
</gene>
<dbReference type="AlphaFoldDB" id="A0A0K2B6M4"/>
<protein>
    <submittedName>
        <fullName evidence="2">Cell division FtsK/SpoIIIE</fullName>
    </submittedName>
</protein>